<proteinExistence type="inferred from homology"/>
<dbReference type="SUPFAM" id="SSF50156">
    <property type="entry name" value="PDZ domain-like"/>
    <property type="match status" value="1"/>
</dbReference>
<evidence type="ECO:0000256" key="2">
    <source>
        <dbReference type="ARBA" id="ARBA00022670"/>
    </source>
</evidence>
<keyword evidence="6" id="KW-0472">Membrane</keyword>
<evidence type="ECO:0000313" key="9">
    <source>
        <dbReference type="Proteomes" id="UP000632774"/>
    </source>
</evidence>
<evidence type="ECO:0000256" key="4">
    <source>
        <dbReference type="ARBA" id="ARBA00022825"/>
    </source>
</evidence>
<keyword evidence="6" id="KW-1133">Transmembrane helix</keyword>
<reference evidence="8 9" key="1">
    <citation type="submission" date="2020-10" db="EMBL/GenBank/DDBJ databases">
        <title>Mucilaginibacter mali sp. nov., isolated from rhizosphere soil of apple orchard.</title>
        <authorList>
            <person name="Lee J.-S."/>
            <person name="Kim H.S."/>
            <person name="Kim J.-S."/>
        </authorList>
    </citation>
    <scope>NUCLEOTIDE SEQUENCE [LARGE SCALE GENOMIC DNA]</scope>
    <source>
        <strain evidence="8 9">KCTC 23157</strain>
    </source>
</reference>
<dbReference type="EMBL" id="JADFFM010000001">
    <property type="protein sequence ID" value="MBE9664795.1"/>
    <property type="molecule type" value="Genomic_DNA"/>
</dbReference>
<feature type="domain" description="PDZ" evidence="7">
    <location>
        <begin position="89"/>
        <end position="148"/>
    </location>
</feature>
<comment type="caution">
    <text evidence="8">The sequence shown here is derived from an EMBL/GenBank/DDBJ whole genome shotgun (WGS) entry which is preliminary data.</text>
</comment>
<dbReference type="PANTHER" id="PTHR32060:SF30">
    <property type="entry name" value="CARBOXY-TERMINAL PROCESSING PROTEASE CTPA"/>
    <property type="match status" value="1"/>
</dbReference>
<dbReference type="Gene3D" id="2.30.42.10">
    <property type="match status" value="1"/>
</dbReference>
<dbReference type="Gene3D" id="3.30.750.44">
    <property type="match status" value="1"/>
</dbReference>
<dbReference type="Pfam" id="PF03572">
    <property type="entry name" value="Peptidase_S41"/>
    <property type="match status" value="1"/>
</dbReference>
<dbReference type="InterPro" id="IPR005151">
    <property type="entry name" value="Tail-specific_protease"/>
</dbReference>
<evidence type="ECO:0000259" key="7">
    <source>
        <dbReference type="PROSITE" id="PS50106"/>
    </source>
</evidence>
<evidence type="ECO:0000256" key="6">
    <source>
        <dbReference type="SAM" id="Phobius"/>
    </source>
</evidence>
<dbReference type="RefSeq" id="WP_194104221.1">
    <property type="nucleotide sequence ID" value="NZ_JADFFM010000001.1"/>
</dbReference>
<keyword evidence="6" id="KW-0812">Transmembrane</keyword>
<dbReference type="NCBIfam" id="TIGR00225">
    <property type="entry name" value="prc"/>
    <property type="match status" value="1"/>
</dbReference>
<keyword evidence="3 5" id="KW-0378">Hydrolase</keyword>
<dbReference type="InterPro" id="IPR004447">
    <property type="entry name" value="Peptidase_S41A"/>
</dbReference>
<evidence type="ECO:0000313" key="8">
    <source>
        <dbReference type="EMBL" id="MBE9664795.1"/>
    </source>
</evidence>
<dbReference type="InterPro" id="IPR001478">
    <property type="entry name" value="PDZ"/>
</dbReference>
<feature type="transmembrane region" description="Helical" evidence="6">
    <location>
        <begin position="7"/>
        <end position="25"/>
    </location>
</feature>
<dbReference type="Gene3D" id="3.90.226.10">
    <property type="entry name" value="2-enoyl-CoA Hydratase, Chain A, domain 1"/>
    <property type="match status" value="1"/>
</dbReference>
<keyword evidence="4 5" id="KW-0720">Serine protease</keyword>
<evidence type="ECO:0000256" key="1">
    <source>
        <dbReference type="ARBA" id="ARBA00009179"/>
    </source>
</evidence>
<protein>
    <submittedName>
        <fullName evidence="8">S41 family peptidase</fullName>
    </submittedName>
</protein>
<accession>A0ABR9XCJ4</accession>
<gene>
    <name evidence="8" type="ORF">IRJ18_00385</name>
</gene>
<dbReference type="PROSITE" id="PS50106">
    <property type="entry name" value="PDZ"/>
    <property type="match status" value="1"/>
</dbReference>
<dbReference type="SMART" id="SM00228">
    <property type="entry name" value="PDZ"/>
    <property type="match status" value="1"/>
</dbReference>
<organism evidence="8 9">
    <name type="scientific">Mucilaginibacter boryungensis</name>
    <dbReference type="NCBI Taxonomy" id="768480"/>
    <lineage>
        <taxon>Bacteria</taxon>
        <taxon>Pseudomonadati</taxon>
        <taxon>Bacteroidota</taxon>
        <taxon>Sphingobacteriia</taxon>
        <taxon>Sphingobacteriales</taxon>
        <taxon>Sphingobacteriaceae</taxon>
        <taxon>Mucilaginibacter</taxon>
    </lineage>
</organism>
<evidence type="ECO:0000256" key="3">
    <source>
        <dbReference type="ARBA" id="ARBA00022801"/>
    </source>
</evidence>
<keyword evidence="2 5" id="KW-0645">Protease</keyword>
<dbReference type="Proteomes" id="UP000632774">
    <property type="component" value="Unassembled WGS sequence"/>
</dbReference>
<comment type="similarity">
    <text evidence="1 5">Belongs to the peptidase S41A family.</text>
</comment>
<dbReference type="Pfam" id="PF17820">
    <property type="entry name" value="PDZ_6"/>
    <property type="match status" value="1"/>
</dbReference>
<dbReference type="InterPro" id="IPR036034">
    <property type="entry name" value="PDZ_sf"/>
</dbReference>
<dbReference type="CDD" id="cd07560">
    <property type="entry name" value="Peptidase_S41_CPP"/>
    <property type="match status" value="1"/>
</dbReference>
<dbReference type="SUPFAM" id="SSF52096">
    <property type="entry name" value="ClpP/crotonase"/>
    <property type="match status" value="1"/>
</dbReference>
<dbReference type="InterPro" id="IPR041489">
    <property type="entry name" value="PDZ_6"/>
</dbReference>
<sequence>MKRAAAIIFRSIILILTGVTIGLLINGQNFPGQHLGYPFANDNKLEKTLQLVKDKYVDTVNIARVEGEAINNILQNLDPHSLYLPPQQAQSINERLEGEFNGIGIEYQLLRDTMFVTQVYAGGPAAKAGVRVGDRVMTVDNKPFSGTSLKPELINKTLRGEKGTTLTLGVTDMAGKAPLKQCLITRGHVDLSSLDAAYMAAPKIGYIKLGKFAATSDTDFRAALQKLKASGLKNLVIDLRGNGGGYLSAATSLADEFLPKGKLIVYTKGVHERRTDYFASDSGMFQQGNLAVLIDEYSASASEILAGCLQDLDRATLVGRRSFGKGLVQEQFPFGDGSAINLTVARYYTPSGRSIQKSYKNGVDSYHNEIADRMQKGELYSAANTLKDSSFRKVSYYHTSKGKKVYSGGGIMPDIFIPADTNTNTPLIQDLNQQQLFTAFLIDRLYPIFKKYTTDDDFIRNFQVSDQLFTDFIVYSSATIKEMDSRELRESKPNIKKLLKAYMARFMWGDTAYYRVVNNDDPAVMKAVGILKQQKPVLLANRYPNN</sequence>
<keyword evidence="9" id="KW-1185">Reference proteome</keyword>
<dbReference type="PANTHER" id="PTHR32060">
    <property type="entry name" value="TAIL-SPECIFIC PROTEASE"/>
    <property type="match status" value="1"/>
</dbReference>
<dbReference type="InterPro" id="IPR029045">
    <property type="entry name" value="ClpP/crotonase-like_dom_sf"/>
</dbReference>
<evidence type="ECO:0000256" key="5">
    <source>
        <dbReference type="RuleBase" id="RU004404"/>
    </source>
</evidence>
<dbReference type="SMART" id="SM00245">
    <property type="entry name" value="TSPc"/>
    <property type="match status" value="1"/>
</dbReference>
<name>A0ABR9XCJ4_9SPHI</name>